<dbReference type="Proteomes" id="UP000694018">
    <property type="component" value="Chromosome"/>
</dbReference>
<dbReference type="OrthoDB" id="37302at2157"/>
<gene>
    <name evidence="1" type="ORF">J5U23_00849</name>
</gene>
<reference evidence="1" key="1">
    <citation type="journal article" date="2021" name="Environ. Microbiol.">
        <title>New insights into the diversity and evolution of the archaeal mobilome from three complete genomes of Saccharolobus shibatae.</title>
        <authorList>
            <person name="Medvedeva S."/>
            <person name="Brandt D."/>
            <person name="Cvirkaite-Krupovic V."/>
            <person name="Liu Y."/>
            <person name="Severinov K."/>
            <person name="Ishino S."/>
            <person name="Ishino Y."/>
            <person name="Prangishvili D."/>
            <person name="Kalinowski J."/>
            <person name="Krupovic M."/>
        </authorList>
    </citation>
    <scope>NUCLEOTIDE SEQUENCE</scope>
    <source>
        <strain evidence="1">B12</strain>
    </source>
</reference>
<dbReference type="RefSeq" id="WP_218267088.1">
    <property type="nucleotide sequence ID" value="NZ_CP077717.1"/>
</dbReference>
<evidence type="ECO:0000313" key="1">
    <source>
        <dbReference type="EMBL" id="QXJ27981.1"/>
    </source>
</evidence>
<dbReference type="AlphaFoldDB" id="A0A8F5BMF2"/>
<sequence length="140" mass="15761">MLANSADTGNLEDFIMTVARSREIFNLKSYSLRIISDYTKFFNLILPKDVSDVLVILPISNDDVGSTIKNELTRIRSSCSIIVLYSNRLQKDRMVVGFRTVVSKAVDSEIDSNKNNMISKHLEPLGSKTHLNLYSLGITF</sequence>
<dbReference type="EMBL" id="CP077717">
    <property type="protein sequence ID" value="QXJ27981.1"/>
    <property type="molecule type" value="Genomic_DNA"/>
</dbReference>
<evidence type="ECO:0008006" key="3">
    <source>
        <dbReference type="Google" id="ProtNLM"/>
    </source>
</evidence>
<organism evidence="1 2">
    <name type="scientific">Saccharolobus shibatae (strain ATCC 51178 / DSM 5389 / JCM 8931 / NBRC 15437 / B12)</name>
    <name type="common">Sulfolobus shibatae</name>
    <dbReference type="NCBI Taxonomy" id="523848"/>
    <lineage>
        <taxon>Archaea</taxon>
        <taxon>Thermoproteota</taxon>
        <taxon>Thermoprotei</taxon>
        <taxon>Sulfolobales</taxon>
        <taxon>Sulfolobaceae</taxon>
        <taxon>Saccharolobus</taxon>
    </lineage>
</organism>
<accession>A0A8F5BMF2</accession>
<name>A0A8F5BMF2_SACSH</name>
<dbReference type="KEGG" id="sshi:J5U23_00849"/>
<dbReference type="GeneID" id="65562448"/>
<evidence type="ECO:0000313" key="2">
    <source>
        <dbReference type="Proteomes" id="UP000694018"/>
    </source>
</evidence>
<proteinExistence type="predicted"/>
<dbReference type="InterPro" id="IPR032603">
    <property type="entry name" value="DUF4898"/>
</dbReference>
<dbReference type="Pfam" id="PF16239">
    <property type="entry name" value="DUF4898"/>
    <property type="match status" value="1"/>
</dbReference>
<protein>
    <recommendedName>
        <fullName evidence="3">DUF4898 domain-containing protein</fullName>
    </recommendedName>
</protein>